<protein>
    <submittedName>
        <fullName evidence="1">Uncharacterized protein</fullName>
    </submittedName>
</protein>
<evidence type="ECO:0000313" key="1">
    <source>
        <dbReference type="EMBL" id="GLI02939.1"/>
    </source>
</evidence>
<keyword evidence="2" id="KW-1185">Reference proteome</keyword>
<dbReference type="EMBL" id="BSDI01000072">
    <property type="protein sequence ID" value="GLI02939.1"/>
    <property type="molecule type" value="Genomic_DNA"/>
</dbReference>
<reference evidence="1" key="1">
    <citation type="submission" date="2022-12" db="EMBL/GenBank/DDBJ databases">
        <title>New Phytohabitans aurantiacus sp. RD004123 nov., an actinomycete isolated from soil.</title>
        <authorList>
            <person name="Triningsih D.W."/>
            <person name="Harunari E."/>
            <person name="Igarashi Y."/>
        </authorList>
    </citation>
    <scope>NUCLEOTIDE SEQUENCE</scope>
    <source>
        <strain evidence="1">RD004123</strain>
    </source>
</reference>
<organism evidence="1 2">
    <name type="scientific">Phytohabitans aurantiacus</name>
    <dbReference type="NCBI Taxonomy" id="3016789"/>
    <lineage>
        <taxon>Bacteria</taxon>
        <taxon>Bacillati</taxon>
        <taxon>Actinomycetota</taxon>
        <taxon>Actinomycetes</taxon>
        <taxon>Micromonosporales</taxon>
        <taxon>Micromonosporaceae</taxon>
    </lineage>
</organism>
<name>A0ABQ5R846_9ACTN</name>
<comment type="caution">
    <text evidence="1">The sequence shown here is derived from an EMBL/GenBank/DDBJ whole genome shotgun (WGS) entry which is preliminary data.</text>
</comment>
<sequence>MPRDRWLLELLNEHQVFTTEHVAALGFDHVHTARNRLVLPDGFGGVAVLQPPGHSDDDT</sequence>
<accession>A0ABQ5R846</accession>
<proteinExistence type="predicted"/>
<evidence type="ECO:0000313" key="2">
    <source>
        <dbReference type="Proteomes" id="UP001144280"/>
    </source>
</evidence>
<dbReference type="RefSeq" id="WP_281904747.1">
    <property type="nucleotide sequence ID" value="NZ_BSDI01000072.1"/>
</dbReference>
<dbReference type="Proteomes" id="UP001144280">
    <property type="component" value="Unassembled WGS sequence"/>
</dbReference>
<gene>
    <name evidence="1" type="ORF">Pa4123_82170</name>
</gene>